<dbReference type="AlphaFoldDB" id="A0AAT9HKX3"/>
<proteinExistence type="predicted"/>
<reference evidence="1" key="1">
    <citation type="submission" date="2024-06" db="EMBL/GenBank/DDBJ databases">
        <authorList>
            <consortium name="consrtm"/>
            <person name="Uemura M."/>
            <person name="Terahara T."/>
        </authorList>
    </citation>
    <scope>NUCLEOTIDE SEQUENCE</scope>
    <source>
        <strain evidence="1">KM77-8</strain>
    </source>
</reference>
<evidence type="ECO:0000313" key="1">
    <source>
        <dbReference type="EMBL" id="BFO18187.1"/>
    </source>
</evidence>
<accession>A0AAT9HKX3</accession>
<dbReference type="EMBL" id="AP035768">
    <property type="protein sequence ID" value="BFO18187.1"/>
    <property type="molecule type" value="Genomic_DNA"/>
</dbReference>
<reference evidence="1" key="2">
    <citation type="submission" date="2024-07" db="EMBL/GenBank/DDBJ databases">
        <title>Streptomyces haneummycinica sp. nov., a new antibiotic-producing actinobacterium isolated from marine sediment.</title>
        <authorList>
            <person name="Uemura M."/>
            <person name="Hamada M."/>
            <person name="Hirano S."/>
            <person name="Kobayashi K."/>
            <person name="Ohshiro T."/>
            <person name="Kobayashi T."/>
            <person name="Terahara T."/>
        </authorList>
    </citation>
    <scope>NUCLEOTIDE SEQUENCE</scope>
    <source>
        <strain evidence="1">KM77-8</strain>
    </source>
</reference>
<gene>
    <name evidence="1" type="ORF">SHKM778_45750</name>
</gene>
<sequence>MATPLIQPDPCQGVRRDGHSAVGAHVGLHLLTLGLVVTIAITTLCGGSCGAGWTGLVKEHATRGHTIAIAEFFSVKRATAHRLLERTHGRHRTEAERR</sequence>
<name>A0AAT9HKX3_9ACTN</name>
<organism evidence="1">
    <name type="scientific">Streptomyces haneummycinicus</name>
    <dbReference type="NCBI Taxonomy" id="3074435"/>
    <lineage>
        <taxon>Bacteria</taxon>
        <taxon>Bacillati</taxon>
        <taxon>Actinomycetota</taxon>
        <taxon>Actinomycetes</taxon>
        <taxon>Kitasatosporales</taxon>
        <taxon>Streptomycetaceae</taxon>
        <taxon>Streptomyces</taxon>
    </lineage>
</organism>
<protein>
    <submittedName>
        <fullName evidence="1">Uncharacterized protein</fullName>
    </submittedName>
</protein>